<dbReference type="Pfam" id="PF01632">
    <property type="entry name" value="Ribosomal_L35p"/>
    <property type="match status" value="1"/>
</dbReference>
<comment type="similarity">
    <text evidence="1 4">Belongs to the bacterial ribosomal protein bL35 family.</text>
</comment>
<keyword evidence="3 4" id="KW-0687">Ribonucleoprotein</keyword>
<protein>
    <recommendedName>
        <fullName evidence="4">50S ribosomal protein L35</fullName>
    </recommendedName>
</protein>
<evidence type="ECO:0000256" key="5">
    <source>
        <dbReference type="SAM" id="MobiDB-lite"/>
    </source>
</evidence>
<evidence type="ECO:0000256" key="4">
    <source>
        <dbReference type="RuleBase" id="RU000568"/>
    </source>
</evidence>
<dbReference type="SUPFAM" id="SSF143034">
    <property type="entry name" value="L35p-like"/>
    <property type="match status" value="1"/>
</dbReference>
<dbReference type="GO" id="GO:0006412">
    <property type="term" value="P:translation"/>
    <property type="evidence" value="ECO:0007669"/>
    <property type="project" value="InterPro"/>
</dbReference>
<dbReference type="NCBIfam" id="TIGR00001">
    <property type="entry name" value="rpmI_bact"/>
    <property type="match status" value="1"/>
</dbReference>
<name>A0A1Y5I1I3_OSTTA</name>
<reference evidence="6" key="1">
    <citation type="submission" date="2017-04" db="EMBL/GenBank/DDBJ databases">
        <title>Population genomics of picophytoplankton unveils novel chromosome hypervariability.</title>
        <authorList>
            <consortium name="DOE Joint Genome Institute"/>
            <person name="Blanc-Mathieu R."/>
            <person name="Krasovec M."/>
            <person name="Hebrard M."/>
            <person name="Yau S."/>
            <person name="Desgranges E."/>
            <person name="Martin J."/>
            <person name="Schackwitz W."/>
            <person name="Kuo A."/>
            <person name="Salin G."/>
            <person name="Donnadieu C."/>
            <person name="Desdevises Y."/>
            <person name="Sanchez-Ferandin S."/>
            <person name="Moreau H."/>
            <person name="Rivals E."/>
            <person name="Grigoriev I.V."/>
            <person name="Grimsley N."/>
            <person name="Eyre-Walker A."/>
            <person name="Piganeau G."/>
        </authorList>
    </citation>
    <scope>NUCLEOTIDE SEQUENCE [LARGE SCALE GENOMIC DNA]</scope>
    <source>
        <strain evidence="6">RCC 1115</strain>
    </source>
</reference>
<dbReference type="HAMAP" id="MF_00514">
    <property type="entry name" value="Ribosomal_bL35"/>
    <property type="match status" value="1"/>
</dbReference>
<evidence type="ECO:0000313" key="6">
    <source>
        <dbReference type="EMBL" id="OUS41953.1"/>
    </source>
</evidence>
<gene>
    <name evidence="6" type="ORF">BE221DRAFT_63249</name>
</gene>
<dbReference type="PRINTS" id="PR00064">
    <property type="entry name" value="RIBOSOMALL35"/>
</dbReference>
<dbReference type="InterPro" id="IPR018265">
    <property type="entry name" value="Ribosomal_bL35_CS"/>
</dbReference>
<evidence type="ECO:0000256" key="1">
    <source>
        <dbReference type="ARBA" id="ARBA00006598"/>
    </source>
</evidence>
<dbReference type="InterPro" id="IPR001706">
    <property type="entry name" value="Ribosomal_bL35"/>
</dbReference>
<sequence>MCTASLNCASTARFAAQVPSKLSFGKSAAVGAAGSLGRTSPSKSTGSRDRFEVTAGKMKTRKSAAKRYKVTASGKVMHRRPGKAHLNGPKTSERKARLSIESAVGTSQMPLVRACLPYAKL</sequence>
<dbReference type="EMBL" id="KZ155839">
    <property type="protein sequence ID" value="OUS41953.1"/>
    <property type="molecule type" value="Genomic_DNA"/>
</dbReference>
<dbReference type="AlphaFoldDB" id="A0A1Y5I1I3"/>
<dbReference type="GO" id="GO:0022625">
    <property type="term" value="C:cytosolic large ribosomal subunit"/>
    <property type="evidence" value="ECO:0007669"/>
    <property type="project" value="TreeGrafter"/>
</dbReference>
<dbReference type="Proteomes" id="UP000195557">
    <property type="component" value="Unassembled WGS sequence"/>
</dbReference>
<dbReference type="PANTHER" id="PTHR33343:SF1">
    <property type="entry name" value="LARGE RIBOSOMAL SUBUNIT PROTEIN BL35M"/>
    <property type="match status" value="1"/>
</dbReference>
<dbReference type="Gene3D" id="4.10.410.60">
    <property type="match status" value="1"/>
</dbReference>
<dbReference type="PROSITE" id="PS00936">
    <property type="entry name" value="RIBOSOMAL_L35"/>
    <property type="match status" value="1"/>
</dbReference>
<dbReference type="FunFam" id="4.10.410.60:FF:000001">
    <property type="entry name" value="50S ribosomal protein L35"/>
    <property type="match status" value="1"/>
</dbReference>
<feature type="region of interest" description="Disordered" evidence="5">
    <location>
        <begin position="32"/>
        <end position="95"/>
    </location>
</feature>
<keyword evidence="2 4" id="KW-0689">Ribosomal protein</keyword>
<evidence type="ECO:0000256" key="2">
    <source>
        <dbReference type="ARBA" id="ARBA00022980"/>
    </source>
</evidence>
<dbReference type="PANTHER" id="PTHR33343">
    <property type="entry name" value="54S RIBOSOMAL PROTEIN BL35M"/>
    <property type="match status" value="1"/>
</dbReference>
<evidence type="ECO:0000256" key="3">
    <source>
        <dbReference type="ARBA" id="ARBA00023274"/>
    </source>
</evidence>
<proteinExistence type="inferred from homology"/>
<feature type="compositionally biased region" description="Basic residues" evidence="5">
    <location>
        <begin position="58"/>
        <end position="69"/>
    </location>
</feature>
<dbReference type="GO" id="GO:0003735">
    <property type="term" value="F:structural constituent of ribosome"/>
    <property type="evidence" value="ECO:0007669"/>
    <property type="project" value="InterPro"/>
</dbReference>
<accession>A0A1Y5I1I3</accession>
<dbReference type="InterPro" id="IPR037229">
    <property type="entry name" value="Ribosomal_bL35_sf"/>
</dbReference>
<dbReference type="InterPro" id="IPR021137">
    <property type="entry name" value="Ribosomal_bL35-like"/>
</dbReference>
<organism evidence="6">
    <name type="scientific">Ostreococcus tauri</name>
    <name type="common">Marine green alga</name>
    <dbReference type="NCBI Taxonomy" id="70448"/>
    <lineage>
        <taxon>Eukaryota</taxon>
        <taxon>Viridiplantae</taxon>
        <taxon>Chlorophyta</taxon>
        <taxon>Mamiellophyceae</taxon>
        <taxon>Mamiellales</taxon>
        <taxon>Bathycoccaceae</taxon>
        <taxon>Ostreococcus</taxon>
    </lineage>
</organism>
<dbReference type="eggNOG" id="ENOG502SCTD">
    <property type="taxonomic scope" value="Eukaryota"/>
</dbReference>